<organism evidence="1 2">
    <name type="scientific">Candidatus Magasanikbacteria bacterium RIFOXYD2_FULL_41_14</name>
    <dbReference type="NCBI Taxonomy" id="1798709"/>
    <lineage>
        <taxon>Bacteria</taxon>
        <taxon>Candidatus Magasanikiibacteriota</taxon>
    </lineage>
</organism>
<reference evidence="1 2" key="1">
    <citation type="journal article" date="2016" name="Nat. Commun.">
        <title>Thousands of microbial genomes shed light on interconnected biogeochemical processes in an aquifer system.</title>
        <authorList>
            <person name="Anantharaman K."/>
            <person name="Brown C.T."/>
            <person name="Hug L.A."/>
            <person name="Sharon I."/>
            <person name="Castelle C.J."/>
            <person name="Probst A.J."/>
            <person name="Thomas B.C."/>
            <person name="Singh A."/>
            <person name="Wilkins M.J."/>
            <person name="Karaoz U."/>
            <person name="Brodie E.L."/>
            <person name="Williams K.H."/>
            <person name="Hubbard S.S."/>
            <person name="Banfield J.F."/>
        </authorList>
    </citation>
    <scope>NUCLEOTIDE SEQUENCE [LARGE SCALE GENOMIC DNA]</scope>
</reference>
<dbReference type="AlphaFoldDB" id="A0A1F6PFE9"/>
<dbReference type="Proteomes" id="UP000178254">
    <property type="component" value="Unassembled WGS sequence"/>
</dbReference>
<protein>
    <submittedName>
        <fullName evidence="1">Uncharacterized protein</fullName>
    </submittedName>
</protein>
<dbReference type="EMBL" id="MFRE01000006">
    <property type="protein sequence ID" value="OGH94654.1"/>
    <property type="molecule type" value="Genomic_DNA"/>
</dbReference>
<accession>A0A1F6PFE9</accession>
<evidence type="ECO:0000313" key="2">
    <source>
        <dbReference type="Proteomes" id="UP000178254"/>
    </source>
</evidence>
<comment type="caution">
    <text evidence="1">The sequence shown here is derived from an EMBL/GenBank/DDBJ whole genome shotgun (WGS) entry which is preliminary data.</text>
</comment>
<name>A0A1F6PFE9_9BACT</name>
<proteinExistence type="predicted"/>
<sequence>MPFHTSAEQFVSLFLGEKVKEDGREKVKQKFDWMFNRITSEKAKQIAQPRCKCVNPYFLVLVQKFNFRQYTNPLIIWLKCGIILG</sequence>
<evidence type="ECO:0000313" key="1">
    <source>
        <dbReference type="EMBL" id="OGH94654.1"/>
    </source>
</evidence>
<gene>
    <name evidence="1" type="ORF">A2538_04460</name>
</gene>